<dbReference type="EMBL" id="JYIJ01000008">
    <property type="protein sequence ID" value="KWX05968.1"/>
    <property type="molecule type" value="Genomic_DNA"/>
</dbReference>
<dbReference type="PATRIC" id="fig|1469144.8.peg.1647"/>
<feature type="region of interest" description="Disordered" evidence="1">
    <location>
        <begin position="2645"/>
        <end position="2693"/>
    </location>
</feature>
<dbReference type="SUPFAM" id="SSF52540">
    <property type="entry name" value="P-loop containing nucleoside triphosphate hydrolases"/>
    <property type="match status" value="2"/>
</dbReference>
<feature type="region of interest" description="Disordered" evidence="1">
    <location>
        <begin position="471"/>
        <end position="491"/>
    </location>
</feature>
<reference evidence="6" key="1">
    <citation type="submission" date="2015-02" db="EMBL/GenBank/DDBJ databases">
        <title>Physiological reanalysis, assessment of diazotrophy, and genome sequences of multiple isolates of Streptomyces thermoautotrophicus.</title>
        <authorList>
            <person name="MacKellar D.C."/>
            <person name="Lieber L."/>
            <person name="Norman J."/>
            <person name="Bolger A."/>
            <person name="Tobin C."/>
            <person name="Murray J.W."/>
            <person name="Friesen M."/>
            <person name="Prell J."/>
        </authorList>
    </citation>
    <scope>NUCLEOTIDE SEQUENCE [LARGE SCALE GENOMIC DNA]</scope>
    <source>
        <strain evidence="6">UBT1</strain>
    </source>
</reference>
<comment type="caution">
    <text evidence="5">The sequence shown here is derived from an EMBL/GenBank/DDBJ whole genome shotgun (WGS) entry which is preliminary data.</text>
</comment>
<feature type="region of interest" description="Disordered" evidence="1">
    <location>
        <begin position="2787"/>
        <end position="2911"/>
    </location>
</feature>
<dbReference type="Proteomes" id="UP000070598">
    <property type="component" value="Unassembled WGS sequence"/>
</dbReference>
<accession>A0A132N771</accession>
<feature type="region of interest" description="Disordered" evidence="1">
    <location>
        <begin position="3528"/>
        <end position="3571"/>
    </location>
</feature>
<evidence type="ECO:0000313" key="5">
    <source>
        <dbReference type="EMBL" id="KWX05968.1"/>
    </source>
</evidence>
<dbReference type="GO" id="GO:0003677">
    <property type="term" value="F:DNA binding"/>
    <property type="evidence" value="ECO:0007669"/>
    <property type="project" value="InterPro"/>
</dbReference>
<feature type="compositionally biased region" description="Low complexity" evidence="1">
    <location>
        <begin position="2000"/>
        <end position="2010"/>
    </location>
</feature>
<feature type="domain" description="Helicase ATP-binding" evidence="2">
    <location>
        <begin position="790"/>
        <end position="1033"/>
    </location>
</feature>
<feature type="compositionally biased region" description="Basic and acidic residues" evidence="1">
    <location>
        <begin position="2103"/>
        <end position="2114"/>
    </location>
</feature>
<feature type="region of interest" description="Disordered" evidence="1">
    <location>
        <begin position="1987"/>
        <end position="2010"/>
    </location>
</feature>
<reference evidence="5 7" key="2">
    <citation type="submission" date="2015-02" db="EMBL/GenBank/DDBJ databases">
        <title>Physiological reanalysis, assessment of diazotrophy, and genome sequences of multiple isolates of Streptomyces thermoautotrophicus.</title>
        <authorList>
            <person name="MacKellar D.C."/>
            <person name="Lieber L."/>
            <person name="Norman J."/>
            <person name="Bolger A."/>
            <person name="Tobin C."/>
            <person name="Murray J.W."/>
            <person name="Prell J."/>
        </authorList>
    </citation>
    <scope>NUCLEOTIDE SEQUENCE [LARGE SCALE GENOMIC DNA]</scope>
    <source>
        <strain evidence="5 7">UBT1</strain>
    </source>
</reference>
<evidence type="ECO:0000259" key="3">
    <source>
        <dbReference type="PROSITE" id="PS51194"/>
    </source>
</evidence>
<dbReference type="PANTHER" id="PTHR41313">
    <property type="entry name" value="ADENINE-SPECIFIC METHYLTRANSFERASE"/>
    <property type="match status" value="1"/>
</dbReference>
<feature type="compositionally biased region" description="Low complexity" evidence="1">
    <location>
        <begin position="2866"/>
        <end position="2886"/>
    </location>
</feature>
<feature type="compositionally biased region" description="Basic and acidic residues" evidence="1">
    <location>
        <begin position="2829"/>
        <end position="2848"/>
    </location>
</feature>
<feature type="region of interest" description="Disordered" evidence="1">
    <location>
        <begin position="1817"/>
        <end position="1890"/>
    </location>
</feature>
<dbReference type="PROSITE" id="PS51194">
    <property type="entry name" value="HELICASE_CTER"/>
    <property type="match status" value="1"/>
</dbReference>
<dbReference type="EMBL" id="JYIK01001122">
    <property type="protein sequence ID" value="KWX04632.1"/>
    <property type="molecule type" value="Genomic_DNA"/>
</dbReference>
<dbReference type="InterPro" id="IPR052933">
    <property type="entry name" value="DNA_Protect_Modify"/>
</dbReference>
<feature type="region of interest" description="Disordered" evidence="1">
    <location>
        <begin position="2086"/>
        <end position="2154"/>
    </location>
</feature>
<feature type="region of interest" description="Disordered" evidence="1">
    <location>
        <begin position="2430"/>
        <end position="2501"/>
    </location>
</feature>
<feature type="region of interest" description="Disordered" evidence="1">
    <location>
        <begin position="1650"/>
        <end position="1686"/>
    </location>
</feature>
<dbReference type="SMART" id="SM00487">
    <property type="entry name" value="DEXDc"/>
    <property type="match status" value="1"/>
</dbReference>
<dbReference type="InterPro" id="IPR006935">
    <property type="entry name" value="Helicase/UvrB_N"/>
</dbReference>
<evidence type="ECO:0000259" key="2">
    <source>
        <dbReference type="PROSITE" id="PS51192"/>
    </source>
</evidence>
<dbReference type="InterPro" id="IPR027417">
    <property type="entry name" value="P-loop_NTPase"/>
</dbReference>
<dbReference type="PRINTS" id="PR00507">
    <property type="entry name" value="N12N6MTFRASE"/>
</dbReference>
<proteinExistence type="predicted"/>
<dbReference type="PROSITE" id="PS51192">
    <property type="entry name" value="HELICASE_ATP_BIND_1"/>
    <property type="match status" value="1"/>
</dbReference>
<feature type="compositionally biased region" description="Low complexity" evidence="1">
    <location>
        <begin position="1873"/>
        <end position="1890"/>
    </location>
</feature>
<evidence type="ECO:0008006" key="8">
    <source>
        <dbReference type="Google" id="ProtNLM"/>
    </source>
</evidence>
<evidence type="ECO:0000313" key="6">
    <source>
        <dbReference type="Proteomes" id="UP000070598"/>
    </source>
</evidence>
<dbReference type="GO" id="GO:0005524">
    <property type="term" value="F:ATP binding"/>
    <property type="evidence" value="ECO:0007669"/>
    <property type="project" value="InterPro"/>
</dbReference>
<dbReference type="GO" id="GO:0016787">
    <property type="term" value="F:hydrolase activity"/>
    <property type="evidence" value="ECO:0007669"/>
    <property type="project" value="InterPro"/>
</dbReference>
<feature type="compositionally biased region" description="Low complexity" evidence="1">
    <location>
        <begin position="2140"/>
        <end position="2151"/>
    </location>
</feature>
<feature type="compositionally biased region" description="Low complexity" evidence="1">
    <location>
        <begin position="2788"/>
        <end position="2799"/>
    </location>
</feature>
<feature type="compositionally biased region" description="Basic and acidic residues" evidence="1">
    <location>
        <begin position="2430"/>
        <end position="2441"/>
    </location>
</feature>
<dbReference type="InterPro" id="IPR029063">
    <property type="entry name" value="SAM-dependent_MTases_sf"/>
</dbReference>
<evidence type="ECO:0000313" key="4">
    <source>
        <dbReference type="EMBL" id="KWX04632.1"/>
    </source>
</evidence>
<dbReference type="SUPFAM" id="SSF53335">
    <property type="entry name" value="S-adenosyl-L-methionine-dependent methyltransferases"/>
    <property type="match status" value="1"/>
</dbReference>
<feature type="compositionally biased region" description="Low complexity" evidence="1">
    <location>
        <begin position="3536"/>
        <end position="3552"/>
    </location>
</feature>
<sequence>MRFRPRGQDDLAPSGQVARVRANLAALRTLRTLQAENRPATPGEQAVLARWSGWGAVPQVFDESNATFAWAREELGRLLSPREYAAARRNTLNAHYTAADLVRAIWDGVARLGFTGGSVLEPGCGSGNFIGFAPSTARVVGVEVEPVTAGIAAALYPDAQIICESFADTKVAGGAFDLVIGNVPFGKVSLTDREHNPNGHSIHNHFILKGLRLLRPGGLLAVLTSYYTLDAADSAARREMAALADLVGAVRLPSEAHREAAGTDAVTDLIILRRREEGRLPADGVAWQQVRTVDVPGGQIQINEYFLAHPEAVLGELDIGRGLYRADELVVRATGPVAPALAEALEQVVARARERGLTLSPRPAEVPEPVVVPAADREAVPDGFLQAHPDGTFTRRVGGRPEPYEVPASQAEELRRLLGLRDTVRALLAAEAASAEDTPQIARLRAELNARYDAYVARFGPINRFSWRRTGRRDEETGEEKMARVRPPQGGFRTDPFAPTVYALDSFDPITGTAAKATIFTQRVIAPRAPRTRAETPADALAICLDTYGEVRLPEIARLLGVDESTAREQLGTLVFDEPGTGRLVPRAEYLSGNVRAKLAEAQAWAAVDSRYAPNVDALREVIPPDLTPEEITARLGATWIDATYVEQFLQEILEDPTVEVEHPGGAVWTVRGGRNGVLARETWGTPRVPAPALAQALLEQRPIRVYDKQPDGSQVFNPEATEAAQAKAQELNQRFSEWVWEDPQRAAELARVYNERFNAIVLRTYDGSELSLPGLAAHFTPRPHQRAAVARIINEPAVLLAHEVGAGKTAEMVMGAMELRRLGLARKPAIIVPNHMLEQVSREFLELYPQARILVATKEDLTRDRRREFVARCASGDWDAVVMTHSSFERIGMSKEAQEAYLRREIKAFEEMLERSRADRGLTVKRMEAALARAEESLKKKLDKIKDVGVTFEATGIDYLFVDEAHLFKNLRNPSNIPEMQIEGSGRASDLDMKIDYLRRRNGRRVVTFATATPIANSMAEAYVMQKYLRPDLLADAGFDYFDSWAATFGEIVTQIEVAPAGGFRLHSRFAKFSNVPELLRMFHVVADIKTADDLNLPRPALAGDGPETVVVEPSPELLEFVAELGRRAEQVRGRRPLAGDDNMLKITTEGRLAALDLRLVGRDSSTPSKIDVAADKIAEIWAAHRDDVYHGPDGQPEPIRGSLQIVFCDLGTPKDDSDWNVYDELRDQLVARGLPRESIRFVHEAKNDREKGELFAACRAGRVAVLIGSTERMGVGTNVQRRAVALHHLDCPWRPADLAQRDGRILRQGNANREVRIIRYVTERSFDAYLWQTIERKARFISQVMRGRLDVREIEDISDTALDANVVKALATGDPLVLEHAEATEQVARLERLERAWRRSQESLRWTISSNEAEVTRLTAEIEAIDAALARRQDTRGDAFAMRLEGATFTKRAEAGERLIAIITRETAGVLEPGTSRDPVEIGSLGGFPVTLTARRTTDGIVVAVLRLEGVPESETWFERRELRELDRVGAIQRLENRLFALERRRTQAQTRIEQLWGETQRAQQNLGKPFAQAEQLAAARARLQRITEAMGKQAKPEVGQAGNAGDSDLVAAAIHDAAAMAGIVPGAPGVTVQTGSGTVSDFLEAVSQAASASQKEADRPADATPGEPTPGPYRSRAESRAGEETIRQAFERWRELVPDPATPAERTLVETGTTVLEEAARRRRERLARGRDEDADLDVGLYRALRTAAHALAQQADQPQDRIDAATRIAEATDTHIKRTDATLADVDSYVQWARSPEPPLDAPASIFEIPATAPATPARDTDSEVTDASRPQDTTGVDAPHAGEPTPAGEALAITDAEQSTEPRPESSAPTPVQAAPEPPAAVVEEPDAASPALIEVHVDGRTYQLQTTTDGTRQVVFDGETALGSVRETDDGWVPAAYGTVRLPQHPRPTRDEAVADLVHATRPQAAASPAEQRERIIDQAEREDPRPREEQPAEQETPQAEPDPQDAAPLIVIEHHQDGTLVHGTTRNDIEVRRALATHGFKWSRRLNAWYLPRTWRVDTRAWRVVQLRRELDRLGRQYTVQTEPAVPEAQPSRAAPEPHRASADRIDQQAAAPPDEPQDPASAEATRSDAVSAPEPEQAEPAEPYRSSEDLLAGEDAVQQSVWFWQQTATDRALTAPADSLSPEERISPWRLEREKLHSNWSWVERYISPATRGTHRDLIGSYTRLAACAERLARAVDEADRWVDPADRQILHAVIDRARQHAARLQATIDRADEVAAHLAATRAAARAKVAAEYGYEVSPAQEQPQLDAPGHEDRTLEQNQPEHEPDHGTPASTPASETTEENRQESLFDLESGSEPATADTAPAQHEQPIDAVSAEPTPDAGADLSPASAPGNHDQDQADVTVPQGGAADELRADRLDMEERATTDAGERSALDSGTPDFPSEADTGPAAEATPDETPQSRDADDPQPALLSGRGSEEQQAVPDPPPGPLTEADIRHVLGQVINPDDLVMLAQALGDRDAERRWISAMAGRLLGWYTWRGEDEPDPGAREETETSRRGVRHRVYASPGPREGLIPWTEVVARLRTGLTRDRIRALFEAHIAYLDHQDDWAMALEEPDAWTRIDRQLEAARSEAARAILDASTAPPPGRRSRTSPRSAGPDAETLFADESEPVTLPPRPPRPRKALPQLQPGDILPHPGYGFGPFTVRQIHWHPDHVRLEGDVRYGSTPPWHVRPRRVTFNIHFQGDPQETTVELAPVSRRRAAEPVPQTTAAQLEAGTEAQAQASLAGEAALDDPTPGQDVAEAEDATVPSLNGPSNAERVSDDGAARPEHAQDDERADAAVPALTESVPEPEQGVTSTEPAAATASPAEAATAEPSPQTPVESDMELEPQTTGEELAPEVNVSDAVPTEVRLLEIGDWIRDDRGRARRVVDIEVGEAPGAGMGLYLEPNDGIPTPWWFWSSRDRVLRLARPLDEDAVERPAQHGLEAPVKVPAPGADQGEEVTVGGDEPDRQDQDDPLDQAFAGVVAALREHAAPPADAQDQDAPAATFEEVLAALRRLQGELASAVPDHEAAIPAQSATVATDPGMAHALHEVDDAYDQAASQIGRYVDAPEWQRIQAIRDAARHLWATIRDAAGSYYREIAADVRVRGFYTTVAARSSRAISHLAWRLAARMSRDGQRDTLAWRAVRRLHHAADRYATRLLFRADLDRFEDVVGALRSLRDGLQETAPRAEPARSGLRGAAGAVGDSLRRLQDAYTTARTRITATLGPEWDRITALWREASGLWDAGGRPFARTVLARTCDLIEDLSDDMAASLALNRQRNTRTWRALIRLSRAAEDLGARLRGYLQPGKWLDQDAAETDRQVQRPANALDPHPQAQAATTTPAGAEPAADQVPQVSYVYAHQGVTARARHGSTVVQIGDQHHPVTAPINSLDAFSTQLVAVVRNARPVQQEPRAYWLHYQAGSVTVAYQGGETAYLRDGKHSRWQRITVPITDLDAAAFAAAARAAIATRPHTTGGLIPYGEPARPVLPAQAPARAAAPPSQPIPPARRPDRGSALGR</sequence>
<protein>
    <recommendedName>
        <fullName evidence="8">Helicase</fullName>
    </recommendedName>
</protein>
<feature type="domain" description="Helicase C-terminal" evidence="3">
    <location>
        <begin position="1197"/>
        <end position="1362"/>
    </location>
</feature>
<feature type="compositionally biased region" description="Basic and acidic residues" evidence="1">
    <location>
        <begin position="472"/>
        <end position="483"/>
    </location>
</feature>
<feature type="compositionally biased region" description="Low complexity" evidence="1">
    <location>
        <begin position="3386"/>
        <end position="3402"/>
    </location>
</feature>
<feature type="region of interest" description="Disordered" evidence="1">
    <location>
        <begin position="3379"/>
        <end position="3402"/>
    </location>
</feature>
<feature type="compositionally biased region" description="Basic and acidic residues" evidence="1">
    <location>
        <begin position="1987"/>
        <end position="1997"/>
    </location>
</feature>
<dbReference type="Pfam" id="PF04851">
    <property type="entry name" value="ResIII"/>
    <property type="match status" value="1"/>
</dbReference>
<dbReference type="InterPro" id="IPR001650">
    <property type="entry name" value="Helicase_C-like"/>
</dbReference>
<dbReference type="InterPro" id="IPR014001">
    <property type="entry name" value="Helicase_ATP-bd"/>
</dbReference>
<dbReference type="PANTHER" id="PTHR41313:SF1">
    <property type="entry name" value="DNA METHYLASE ADENINE-SPECIFIC DOMAIN-CONTAINING PROTEIN"/>
    <property type="match status" value="1"/>
</dbReference>
<evidence type="ECO:0000256" key="1">
    <source>
        <dbReference type="SAM" id="MobiDB-lite"/>
    </source>
</evidence>
<feature type="compositionally biased region" description="Low complexity" evidence="1">
    <location>
        <begin position="2115"/>
        <end position="2132"/>
    </location>
</feature>
<feature type="compositionally biased region" description="Basic and acidic residues" evidence="1">
    <location>
        <begin position="2318"/>
        <end position="2336"/>
    </location>
</feature>
<name>A0A132N771_9ACTN</name>
<feature type="region of interest" description="Disordered" evidence="1">
    <location>
        <begin position="382"/>
        <end position="404"/>
    </location>
</feature>
<evidence type="ECO:0000313" key="7">
    <source>
        <dbReference type="Proteomes" id="UP000070659"/>
    </source>
</evidence>
<dbReference type="RefSeq" id="WP_067067454.1">
    <property type="nucleotide sequence ID" value="NZ_JYIJ01000008.1"/>
</dbReference>
<dbReference type="Gene3D" id="3.40.50.300">
    <property type="entry name" value="P-loop containing nucleotide triphosphate hydrolases"/>
    <property type="match status" value="2"/>
</dbReference>
<dbReference type="Gene3D" id="3.40.50.150">
    <property type="entry name" value="Vaccinia Virus protein VP39"/>
    <property type="match status" value="1"/>
</dbReference>
<dbReference type="Proteomes" id="UP000070659">
    <property type="component" value="Unassembled WGS sequence"/>
</dbReference>
<gene>
    <name evidence="5" type="ORF">TH66_00170</name>
    <name evidence="4" type="ORF">TR74_24225</name>
</gene>
<feature type="region of interest" description="Disordered" evidence="1">
    <location>
        <begin position="2307"/>
        <end position="2412"/>
    </location>
</feature>
<feature type="region of interest" description="Disordered" evidence="1">
    <location>
        <begin position="2988"/>
        <end position="3027"/>
    </location>
</feature>
<organism evidence="5 7">
    <name type="scientific">Carbonactinospora thermoautotrophica</name>
    <dbReference type="NCBI Taxonomy" id="1469144"/>
    <lineage>
        <taxon>Bacteria</taxon>
        <taxon>Bacillati</taxon>
        <taxon>Actinomycetota</taxon>
        <taxon>Actinomycetes</taxon>
        <taxon>Kitasatosporales</taxon>
        <taxon>Carbonactinosporaceae</taxon>
        <taxon>Carbonactinospora</taxon>
    </lineage>
</organism>